<accession>A0ABT8KN26</accession>
<evidence type="ECO:0000313" key="2">
    <source>
        <dbReference type="EMBL" id="MDN5202135.1"/>
    </source>
</evidence>
<evidence type="ECO:0008006" key="4">
    <source>
        <dbReference type="Google" id="ProtNLM"/>
    </source>
</evidence>
<sequence length="135" mass="15226">MTRISIEKVNNDIKTDLMHWVKWLLRIGLSATFLGHGIIAFKGNEHWLSYLDTVGLEGALALKAMLVIGVLDIVIAVSVLIKPVKYVLYWCVFWTLATALIRPLSGESILQFVERGSNWTVPLVLLLLMHISKQK</sequence>
<feature type="transmembrane region" description="Helical" evidence="1">
    <location>
        <begin position="87"/>
        <end position="104"/>
    </location>
</feature>
<proteinExistence type="predicted"/>
<evidence type="ECO:0000313" key="3">
    <source>
        <dbReference type="Proteomes" id="UP001172082"/>
    </source>
</evidence>
<feature type="transmembrane region" description="Helical" evidence="1">
    <location>
        <begin position="61"/>
        <end position="80"/>
    </location>
</feature>
<dbReference type="RefSeq" id="WP_346752161.1">
    <property type="nucleotide sequence ID" value="NZ_JAUJEA010000004.1"/>
</dbReference>
<dbReference type="EMBL" id="JAUJEA010000004">
    <property type="protein sequence ID" value="MDN5202135.1"/>
    <property type="molecule type" value="Genomic_DNA"/>
</dbReference>
<keyword evidence="1" id="KW-0812">Transmembrane</keyword>
<gene>
    <name evidence="2" type="ORF">QQ008_12195</name>
</gene>
<reference evidence="2" key="1">
    <citation type="submission" date="2023-06" db="EMBL/GenBank/DDBJ databases">
        <title>Genomic of Parafulvivirga corallium.</title>
        <authorList>
            <person name="Wang G."/>
        </authorList>
    </citation>
    <scope>NUCLEOTIDE SEQUENCE</scope>
    <source>
        <strain evidence="2">BMA10</strain>
    </source>
</reference>
<evidence type="ECO:0000256" key="1">
    <source>
        <dbReference type="SAM" id="Phobius"/>
    </source>
</evidence>
<comment type="caution">
    <text evidence="2">The sequence shown here is derived from an EMBL/GenBank/DDBJ whole genome shotgun (WGS) entry which is preliminary data.</text>
</comment>
<name>A0ABT8KN26_9BACT</name>
<keyword evidence="3" id="KW-1185">Reference proteome</keyword>
<keyword evidence="1" id="KW-0472">Membrane</keyword>
<feature type="transmembrane region" description="Helical" evidence="1">
    <location>
        <begin position="23"/>
        <end position="41"/>
    </location>
</feature>
<keyword evidence="1" id="KW-1133">Transmembrane helix</keyword>
<organism evidence="2 3">
    <name type="scientific">Splendidivirga corallicola</name>
    <dbReference type="NCBI Taxonomy" id="3051826"/>
    <lineage>
        <taxon>Bacteria</taxon>
        <taxon>Pseudomonadati</taxon>
        <taxon>Bacteroidota</taxon>
        <taxon>Cytophagia</taxon>
        <taxon>Cytophagales</taxon>
        <taxon>Splendidivirgaceae</taxon>
        <taxon>Splendidivirga</taxon>
    </lineage>
</organism>
<protein>
    <recommendedName>
        <fullName evidence="4">DoxX family protein</fullName>
    </recommendedName>
</protein>
<dbReference type="Proteomes" id="UP001172082">
    <property type="component" value="Unassembled WGS sequence"/>
</dbReference>